<proteinExistence type="inferred from homology"/>
<dbReference type="SUPFAM" id="SSF51316">
    <property type="entry name" value="Mss4-like"/>
    <property type="match status" value="1"/>
</dbReference>
<dbReference type="PANTHER" id="PTHR33337">
    <property type="entry name" value="GFA DOMAIN-CONTAINING PROTEIN"/>
    <property type="match status" value="1"/>
</dbReference>
<evidence type="ECO:0000313" key="7">
    <source>
        <dbReference type="Proteomes" id="UP001152178"/>
    </source>
</evidence>
<feature type="domain" description="CENP-V/GFA" evidence="5">
    <location>
        <begin position="5"/>
        <end position="118"/>
    </location>
</feature>
<organism evidence="6 7">
    <name type="scientific">Mesorhizobium qingshengii</name>
    <dbReference type="NCBI Taxonomy" id="1165689"/>
    <lineage>
        <taxon>Bacteria</taxon>
        <taxon>Pseudomonadati</taxon>
        <taxon>Pseudomonadota</taxon>
        <taxon>Alphaproteobacteria</taxon>
        <taxon>Hyphomicrobiales</taxon>
        <taxon>Phyllobacteriaceae</taxon>
        <taxon>Mesorhizobium</taxon>
    </lineage>
</organism>
<dbReference type="InterPro" id="IPR006913">
    <property type="entry name" value="CENP-V/GFA"/>
</dbReference>
<evidence type="ECO:0000256" key="1">
    <source>
        <dbReference type="ARBA" id="ARBA00005495"/>
    </source>
</evidence>
<dbReference type="Proteomes" id="UP001152178">
    <property type="component" value="Unassembled WGS sequence"/>
</dbReference>
<name>A0ABT4QLW6_9HYPH</name>
<dbReference type="PANTHER" id="PTHR33337:SF40">
    <property type="entry name" value="CENP-V_GFA DOMAIN-CONTAINING PROTEIN-RELATED"/>
    <property type="match status" value="1"/>
</dbReference>
<keyword evidence="2" id="KW-0479">Metal-binding</keyword>
<evidence type="ECO:0000259" key="5">
    <source>
        <dbReference type="PROSITE" id="PS51891"/>
    </source>
</evidence>
<keyword evidence="3" id="KW-0862">Zinc</keyword>
<evidence type="ECO:0000313" key="6">
    <source>
        <dbReference type="EMBL" id="MCZ8542553.1"/>
    </source>
</evidence>
<protein>
    <submittedName>
        <fullName evidence="6">GFA family protein</fullName>
    </submittedName>
</protein>
<dbReference type="PROSITE" id="PS51891">
    <property type="entry name" value="CENP_V_GFA"/>
    <property type="match status" value="1"/>
</dbReference>
<keyword evidence="7" id="KW-1185">Reference proteome</keyword>
<dbReference type="RefSeq" id="WP_269903227.1">
    <property type="nucleotide sequence ID" value="NZ_JAPFQA010000001.1"/>
</dbReference>
<keyword evidence="4" id="KW-0456">Lyase</keyword>
<comment type="similarity">
    <text evidence="1">Belongs to the Gfa family.</text>
</comment>
<gene>
    <name evidence="6" type="ORF">OOJ09_00070</name>
</gene>
<dbReference type="InterPro" id="IPR011057">
    <property type="entry name" value="Mss4-like_sf"/>
</dbReference>
<sequence length="131" mass="14408">MDRITRGGCLCGAVSYELTGELRPIVACHCNQCRKATGHFGAATQVEQKQATITGDTLRWFRSSEHAERGFCSICGGNLFWRRFGSPFISVWAGTIDGKTGLKMESQLYPESAGDYYDLPAIPVVPQSELK</sequence>
<dbReference type="Gene3D" id="3.90.1590.10">
    <property type="entry name" value="glutathione-dependent formaldehyde- activating enzyme (gfa)"/>
    <property type="match status" value="1"/>
</dbReference>
<dbReference type="EMBL" id="JAPFQA010000001">
    <property type="protein sequence ID" value="MCZ8542553.1"/>
    <property type="molecule type" value="Genomic_DNA"/>
</dbReference>
<evidence type="ECO:0000256" key="2">
    <source>
        <dbReference type="ARBA" id="ARBA00022723"/>
    </source>
</evidence>
<comment type="caution">
    <text evidence="6">The sequence shown here is derived from an EMBL/GenBank/DDBJ whole genome shotgun (WGS) entry which is preliminary data.</text>
</comment>
<accession>A0ABT4QLW6</accession>
<dbReference type="Pfam" id="PF04828">
    <property type="entry name" value="GFA"/>
    <property type="match status" value="1"/>
</dbReference>
<evidence type="ECO:0000256" key="4">
    <source>
        <dbReference type="ARBA" id="ARBA00023239"/>
    </source>
</evidence>
<reference evidence="6" key="1">
    <citation type="submission" date="2022-11" db="EMBL/GenBank/DDBJ databases">
        <authorList>
            <person name="Coimbra C."/>
        </authorList>
    </citation>
    <scope>NUCLEOTIDE SEQUENCE</scope>
    <source>
        <strain evidence="6">Jales19</strain>
    </source>
</reference>
<evidence type="ECO:0000256" key="3">
    <source>
        <dbReference type="ARBA" id="ARBA00022833"/>
    </source>
</evidence>